<evidence type="ECO:0000256" key="1">
    <source>
        <dbReference type="SAM" id="MobiDB-lite"/>
    </source>
</evidence>
<protein>
    <submittedName>
        <fullName evidence="2">Uncharacterized protein</fullName>
    </submittedName>
</protein>
<dbReference type="AlphaFoldDB" id="A0A2M9A4F9"/>
<sequence>MRHLVCILLSCAIVALAFHYAEPLPKLPQKEEFLPKAEYAKALAMGHNVTASGLFWISGIIDLGESYLYGTSYAWLSHVGNLSTELDSLFRTPYNVVGSITNNDEPDTTDFIVMRRAVRVYPDDWRLAVYFALRLANSPTHNYAEAAKIMKHFSTSKDTTIPPHIKSIYRNFELNTMQTEMALEMLINDALNPQFKDLIKGFTPKTLRALHRKGEPDTNIVNEVSFIMKKLSEHAIDPNYAYQRLLSFKKEEPADSASAKEPDTTTANDTATIAN</sequence>
<dbReference type="Proteomes" id="UP000231134">
    <property type="component" value="Unassembled WGS sequence"/>
</dbReference>
<name>A0A2M9A4F9_9BACT</name>
<dbReference type="OrthoDB" id="9808124at2"/>
<comment type="caution">
    <text evidence="2">The sequence shown here is derived from an EMBL/GenBank/DDBJ whole genome shotgun (WGS) entry which is preliminary data.</text>
</comment>
<evidence type="ECO:0000313" key="2">
    <source>
        <dbReference type="EMBL" id="PJJ40601.1"/>
    </source>
</evidence>
<feature type="compositionally biased region" description="Low complexity" evidence="1">
    <location>
        <begin position="264"/>
        <end position="275"/>
    </location>
</feature>
<gene>
    <name evidence="2" type="ORF">BGX16_0532</name>
</gene>
<proteinExistence type="predicted"/>
<dbReference type="EMBL" id="PGEX01000001">
    <property type="protein sequence ID" value="PJJ40601.1"/>
    <property type="molecule type" value="Genomic_DNA"/>
</dbReference>
<feature type="region of interest" description="Disordered" evidence="1">
    <location>
        <begin position="252"/>
        <end position="275"/>
    </location>
</feature>
<feature type="compositionally biased region" description="Basic and acidic residues" evidence="1">
    <location>
        <begin position="252"/>
        <end position="263"/>
    </location>
</feature>
<reference evidence="2 3" key="1">
    <citation type="submission" date="2017-11" db="EMBL/GenBank/DDBJ databases">
        <title>Animal gut microbial communities from fecal samples from Wisconsin, USA.</title>
        <authorList>
            <person name="Neumann A."/>
        </authorList>
    </citation>
    <scope>NUCLEOTIDE SEQUENCE [LARGE SCALE GENOMIC DNA]</scope>
    <source>
        <strain evidence="2 3">UWS3</strain>
    </source>
</reference>
<evidence type="ECO:0000313" key="3">
    <source>
        <dbReference type="Proteomes" id="UP000231134"/>
    </source>
</evidence>
<organism evidence="2 3">
    <name type="scientific">Hallerella succinigenes</name>
    <dbReference type="NCBI Taxonomy" id="1896222"/>
    <lineage>
        <taxon>Bacteria</taxon>
        <taxon>Pseudomonadati</taxon>
        <taxon>Fibrobacterota</taxon>
        <taxon>Fibrobacteria</taxon>
        <taxon>Fibrobacterales</taxon>
        <taxon>Fibrobacteraceae</taxon>
        <taxon>Hallerella</taxon>
    </lineage>
</organism>
<dbReference type="RefSeq" id="WP_100424670.1">
    <property type="nucleotide sequence ID" value="NZ_PGEX01000001.1"/>
</dbReference>
<accession>A0A2M9A4F9</accession>
<keyword evidence="3" id="KW-1185">Reference proteome</keyword>